<name>A0A0J9X5M7_GEOCN</name>
<keyword evidence="4 5" id="KW-0067">ATP-binding</keyword>
<evidence type="ECO:0000256" key="5">
    <source>
        <dbReference type="PIRNR" id="PIRNR039110"/>
    </source>
</evidence>
<comment type="function">
    <text evidence="5">Catalyzes the transfer of a dimethylallyl group onto the adenine at position 37.</text>
</comment>
<dbReference type="NCBIfam" id="TIGR00174">
    <property type="entry name" value="miaA"/>
    <property type="match status" value="1"/>
</dbReference>
<comment type="catalytic activity">
    <reaction evidence="5 6">
        <text>adenosine(37) in tRNA + dimethylallyl diphosphate = N(6)-dimethylallyladenosine(37) in tRNA + diphosphate</text>
        <dbReference type="Rhea" id="RHEA:26482"/>
        <dbReference type="Rhea" id="RHEA-COMP:10162"/>
        <dbReference type="Rhea" id="RHEA-COMP:10375"/>
        <dbReference type="ChEBI" id="CHEBI:33019"/>
        <dbReference type="ChEBI" id="CHEBI:57623"/>
        <dbReference type="ChEBI" id="CHEBI:74411"/>
        <dbReference type="ChEBI" id="CHEBI:74415"/>
        <dbReference type="EC" id="2.5.1.75"/>
    </reaction>
</comment>
<dbReference type="InterPro" id="IPR018022">
    <property type="entry name" value="IPT"/>
</dbReference>
<dbReference type="STRING" id="1173061.A0A0J9X5M7"/>
<dbReference type="InterPro" id="IPR039657">
    <property type="entry name" value="Dimethylallyltransferase"/>
</dbReference>
<evidence type="ECO:0000256" key="3">
    <source>
        <dbReference type="ARBA" id="ARBA00022741"/>
    </source>
</evidence>
<proteinExistence type="inferred from homology"/>
<dbReference type="GO" id="GO:0052381">
    <property type="term" value="F:tRNA dimethylallyltransferase activity"/>
    <property type="evidence" value="ECO:0007669"/>
    <property type="project" value="UniProtKB-UniRule"/>
</dbReference>
<dbReference type="GO" id="GO:0005524">
    <property type="term" value="F:ATP binding"/>
    <property type="evidence" value="ECO:0007669"/>
    <property type="project" value="UniProtKB-UniRule"/>
</dbReference>
<dbReference type="HAMAP" id="MF_00185">
    <property type="entry name" value="IPP_trans"/>
    <property type="match status" value="1"/>
</dbReference>
<feature type="compositionally biased region" description="Basic and acidic residues" evidence="8">
    <location>
        <begin position="471"/>
        <end position="483"/>
    </location>
</feature>
<evidence type="ECO:0000256" key="1">
    <source>
        <dbReference type="ARBA" id="ARBA00005842"/>
    </source>
</evidence>
<protein>
    <recommendedName>
        <fullName evidence="5 6">tRNA dimethylallyltransferase</fullName>
        <ecNumber evidence="5 6">2.5.1.75</ecNumber>
    </recommendedName>
</protein>
<evidence type="ECO:0000313" key="9">
    <source>
        <dbReference type="EMBL" id="CDO52435.1"/>
    </source>
</evidence>
<dbReference type="InterPro" id="IPR027417">
    <property type="entry name" value="P-loop_NTPase"/>
</dbReference>
<evidence type="ECO:0000256" key="7">
    <source>
        <dbReference type="RuleBase" id="RU003785"/>
    </source>
</evidence>
<dbReference type="AlphaFoldDB" id="A0A0J9X5M7"/>
<dbReference type="SUPFAM" id="SSF52540">
    <property type="entry name" value="P-loop containing nucleoside triphosphate hydrolases"/>
    <property type="match status" value="1"/>
</dbReference>
<dbReference type="Gene3D" id="3.30.160.60">
    <property type="entry name" value="Classic Zinc Finger"/>
    <property type="match status" value="1"/>
</dbReference>
<dbReference type="PIRSF" id="PIRSF039110">
    <property type="entry name" value="IPP_transferase"/>
    <property type="match status" value="1"/>
</dbReference>
<evidence type="ECO:0000256" key="6">
    <source>
        <dbReference type="RuleBase" id="RU003783"/>
    </source>
</evidence>
<comment type="caution">
    <text evidence="9">The sequence shown here is derived from an EMBL/GenBank/DDBJ whole genome shotgun (WGS) entry which is preliminary data.</text>
</comment>
<gene>
    <name evidence="9" type="ORF">BN980_GECA03s01869g</name>
</gene>
<keyword evidence="5 6" id="KW-0819">tRNA processing</keyword>
<dbReference type="EMBL" id="CCBN010000003">
    <property type="protein sequence ID" value="CDO52435.1"/>
    <property type="molecule type" value="Genomic_DNA"/>
</dbReference>
<keyword evidence="2 5" id="KW-0808">Transferase</keyword>
<feature type="region of interest" description="Disordered" evidence="8">
    <location>
        <begin position="452"/>
        <end position="483"/>
    </location>
</feature>
<keyword evidence="5" id="KW-0963">Cytoplasm</keyword>
<dbReference type="InterPro" id="IPR030666">
    <property type="entry name" value="IPP_transferase_euk"/>
</dbReference>
<dbReference type="OrthoDB" id="775260at2759"/>
<dbReference type="Gene3D" id="3.40.50.300">
    <property type="entry name" value="P-loop containing nucleotide triphosphate hydrolases"/>
    <property type="match status" value="1"/>
</dbReference>
<dbReference type="GO" id="GO:0006400">
    <property type="term" value="P:tRNA modification"/>
    <property type="evidence" value="ECO:0007669"/>
    <property type="project" value="TreeGrafter"/>
</dbReference>
<dbReference type="Proteomes" id="UP000242525">
    <property type="component" value="Unassembled WGS sequence"/>
</dbReference>
<keyword evidence="10" id="KW-1185">Reference proteome</keyword>
<reference evidence="9" key="1">
    <citation type="submission" date="2014-03" db="EMBL/GenBank/DDBJ databases">
        <authorList>
            <person name="Casaregola S."/>
        </authorList>
    </citation>
    <scope>NUCLEOTIDE SEQUENCE [LARGE SCALE GENOMIC DNA]</scope>
    <source>
        <strain evidence="9">CLIB 918</strain>
    </source>
</reference>
<evidence type="ECO:0000256" key="2">
    <source>
        <dbReference type="ARBA" id="ARBA00022679"/>
    </source>
</evidence>
<evidence type="ECO:0000313" key="10">
    <source>
        <dbReference type="Proteomes" id="UP000242525"/>
    </source>
</evidence>
<sequence>MSNKLLAKSLVTIIGTTGVGKSQFSIELAKALNGEIINADSMQIYADLPQITNKHPVAERAGIPHHLLGHVGWENSEYSVKEFEREALAKIAEIHARGKLPILVGGTHYYNQAIMFKNSTIGGGGDDAGSAPAEKTLTTEQLGILDGPSAGVLAKLREVDAEVANKFHPNDTRRIRRALEIYFQTGQRPSEIYEAQRADNTDEKLKLRFDKTLVFWIWCEQSVLNPRLDTRVDAMLRNGLHDEIRELFQYYTAHRPEKLGGVYQVIGFKEFLPWLEAGGDMTAGEPTGESAKLLQECVDKMKQRTRKYSKQQTKFMKNTLMPKLAEMVEQEPARTDIAAAVLDATDLTQWDTTVAAHGIDIARKFFTPEENGSAAAVPEHFIADTPALRSLMVTPKSFTREQWQNFTCDTCVDPETKEPVVVVGSDSWAVHLKSRKHRNAVAGRAKMAHNRAQMELRRKRQLEEQEQPCGGEEKRHEGEQPKA</sequence>
<dbReference type="EC" id="2.5.1.75" evidence="5 6"/>
<dbReference type="PANTHER" id="PTHR11088:SF89">
    <property type="entry name" value="TRNA DIMETHYLALLYLTRANSFERASE"/>
    <property type="match status" value="1"/>
</dbReference>
<organism evidence="9 10">
    <name type="scientific">Geotrichum candidum</name>
    <name type="common">Oospora lactis</name>
    <name type="synonym">Dipodascus geotrichum</name>
    <dbReference type="NCBI Taxonomy" id="1173061"/>
    <lineage>
        <taxon>Eukaryota</taxon>
        <taxon>Fungi</taxon>
        <taxon>Dikarya</taxon>
        <taxon>Ascomycota</taxon>
        <taxon>Saccharomycotina</taxon>
        <taxon>Dipodascomycetes</taxon>
        <taxon>Dipodascales</taxon>
        <taxon>Dipodascaceae</taxon>
        <taxon>Geotrichum</taxon>
    </lineage>
</organism>
<dbReference type="GO" id="GO:0005739">
    <property type="term" value="C:mitochondrion"/>
    <property type="evidence" value="ECO:0007669"/>
    <property type="project" value="TreeGrafter"/>
</dbReference>
<dbReference type="PANTHER" id="PTHR11088">
    <property type="entry name" value="TRNA DIMETHYLALLYLTRANSFERASE"/>
    <property type="match status" value="1"/>
</dbReference>
<accession>A0A0J9X5M7</accession>
<comment type="similarity">
    <text evidence="1 5 7">Belongs to the IPP transferase family.</text>
</comment>
<dbReference type="Pfam" id="PF01715">
    <property type="entry name" value="IPPT"/>
    <property type="match status" value="1"/>
</dbReference>
<keyword evidence="3 5" id="KW-0547">Nucleotide-binding</keyword>
<evidence type="ECO:0000256" key="4">
    <source>
        <dbReference type="ARBA" id="ARBA00022840"/>
    </source>
</evidence>
<evidence type="ECO:0000256" key="8">
    <source>
        <dbReference type="SAM" id="MobiDB-lite"/>
    </source>
</evidence>
<dbReference type="Gene3D" id="1.10.20.140">
    <property type="match status" value="1"/>
</dbReference>